<protein>
    <recommendedName>
        <fullName evidence="2">Stability determinant domain-containing protein</fullName>
    </recommendedName>
</protein>
<sequence>MSKNKELSSITTESKSSDHEKKYNKWFKEKVEKAMNDTRPTIPHDQVVDYLQKRRVERGTK</sequence>
<feature type="region of interest" description="Disordered" evidence="1">
    <location>
        <begin position="1"/>
        <end position="22"/>
    </location>
</feature>
<evidence type="ECO:0000259" key="2">
    <source>
        <dbReference type="Pfam" id="PF21217"/>
    </source>
</evidence>
<dbReference type="Gene3D" id="6.20.450.20">
    <property type="match status" value="1"/>
</dbReference>
<name>A0A833PAN3_ACIBZ</name>
<accession>A0A833PAN3</accession>
<evidence type="ECO:0000313" key="3">
    <source>
        <dbReference type="EMBL" id="KAF1011985.1"/>
    </source>
</evidence>
<proteinExistence type="predicted"/>
<gene>
    <name evidence="3" type="ORF">GAK29_04909</name>
</gene>
<feature type="domain" description="Stability determinant" evidence="2">
    <location>
        <begin position="20"/>
        <end position="47"/>
    </location>
</feature>
<dbReference type="EMBL" id="WNDP01000275">
    <property type="protein sequence ID" value="KAF1011985.1"/>
    <property type="molecule type" value="Genomic_DNA"/>
</dbReference>
<dbReference type="InterPro" id="IPR048851">
    <property type="entry name" value="PaaA2_dom"/>
</dbReference>
<evidence type="ECO:0000313" key="4">
    <source>
        <dbReference type="Proteomes" id="UP000490535"/>
    </source>
</evidence>
<reference evidence="4" key="1">
    <citation type="journal article" date="2020" name="MBio">
        <title>Horizontal gene transfer to a defensive symbiont with a reduced genome amongst a multipartite beetle microbiome.</title>
        <authorList>
            <person name="Waterworth S.C."/>
            <person name="Florez L.V."/>
            <person name="Rees E.R."/>
            <person name="Hertweck C."/>
            <person name="Kaltenpoth M."/>
            <person name="Kwan J.C."/>
        </authorList>
    </citation>
    <scope>NUCLEOTIDE SEQUENCE [LARGE SCALE GENOMIC DNA]</scope>
</reference>
<dbReference type="Proteomes" id="UP000490535">
    <property type="component" value="Unassembled WGS sequence"/>
</dbReference>
<organism evidence="3 4">
    <name type="scientific">Acinetobacter bereziniae</name>
    <name type="common">Acinetobacter genomosp. 10</name>
    <dbReference type="NCBI Taxonomy" id="106648"/>
    <lineage>
        <taxon>Bacteria</taxon>
        <taxon>Pseudomonadati</taxon>
        <taxon>Pseudomonadota</taxon>
        <taxon>Gammaproteobacteria</taxon>
        <taxon>Moraxellales</taxon>
        <taxon>Moraxellaceae</taxon>
        <taxon>Acinetobacter</taxon>
    </lineage>
</organism>
<comment type="caution">
    <text evidence="3">The sequence shown here is derived from an EMBL/GenBank/DDBJ whole genome shotgun (WGS) entry which is preliminary data.</text>
</comment>
<dbReference type="AlphaFoldDB" id="A0A833PAN3"/>
<evidence type="ECO:0000256" key="1">
    <source>
        <dbReference type="SAM" id="MobiDB-lite"/>
    </source>
</evidence>
<dbReference type="Pfam" id="PF21217">
    <property type="entry name" value="PaaA2"/>
    <property type="match status" value="1"/>
</dbReference>